<name>A6GHP1_9BACT</name>
<dbReference type="Gene3D" id="3.10.490.10">
    <property type="entry name" value="Gamma-glutamyl cyclotransferase-like"/>
    <property type="match status" value="1"/>
</dbReference>
<dbReference type="InterPro" id="IPR017939">
    <property type="entry name" value="G-Glutamylcylcotransferase"/>
</dbReference>
<dbReference type="eggNOG" id="COG3703">
    <property type="taxonomic scope" value="Bacteria"/>
</dbReference>
<evidence type="ECO:0000256" key="3">
    <source>
        <dbReference type="PIRSR" id="PIRSR617939-2"/>
    </source>
</evidence>
<protein>
    <recommendedName>
        <fullName evidence="6">Gamma-glutamylcyclotransferase AIG2-like domain-containing protein</fullName>
    </recommendedName>
</protein>
<dbReference type="EMBL" id="ABCS01000122">
    <property type="protein sequence ID" value="EDM74621.1"/>
    <property type="molecule type" value="Genomic_DNA"/>
</dbReference>
<dbReference type="AlphaFoldDB" id="A6GHP1"/>
<proteinExistence type="predicted"/>
<evidence type="ECO:0000256" key="1">
    <source>
        <dbReference type="ARBA" id="ARBA00023239"/>
    </source>
</evidence>
<feature type="active site" description="Proton acceptor" evidence="2">
    <location>
        <position position="81"/>
    </location>
</feature>
<accession>A6GHP1</accession>
<comment type="caution">
    <text evidence="4">The sequence shown here is derived from an EMBL/GenBank/DDBJ whole genome shotgun (WGS) entry which is preliminary data.</text>
</comment>
<evidence type="ECO:0008006" key="6">
    <source>
        <dbReference type="Google" id="ProtNLM"/>
    </source>
</evidence>
<dbReference type="STRING" id="391625.PPSIR1_31198"/>
<evidence type="ECO:0000256" key="2">
    <source>
        <dbReference type="PIRSR" id="PIRSR617939-1"/>
    </source>
</evidence>
<feature type="binding site" evidence="3">
    <location>
        <begin position="7"/>
        <end position="12"/>
    </location>
    <ligand>
        <name>substrate</name>
    </ligand>
</feature>
<gene>
    <name evidence="4" type="ORF">PPSIR1_31198</name>
</gene>
<dbReference type="Pfam" id="PF13772">
    <property type="entry name" value="AIG2_2"/>
    <property type="match status" value="1"/>
</dbReference>
<dbReference type="InterPro" id="IPR036568">
    <property type="entry name" value="GGCT-like_sf"/>
</dbReference>
<dbReference type="InterPro" id="IPR013024">
    <property type="entry name" value="GGCT-like"/>
</dbReference>
<sequence>MHCVIHYFAYGSNMSRARLEARVGSVHDHGRARLDDYVHRFSKLGRDGTGKGNIERAPGRSCWGVLYELDAAQLERLIDFEMGYGATTLRVQPVLGDARPCPALSFVAHEIVAELRPKAAYVEFYRQGMVEHGIPESYVQAITSSPVFEREPSRWGSARERASLA</sequence>
<evidence type="ECO:0000313" key="5">
    <source>
        <dbReference type="Proteomes" id="UP000005801"/>
    </source>
</evidence>
<dbReference type="PANTHER" id="PTHR12935:SF0">
    <property type="entry name" value="GAMMA-GLUTAMYLCYCLOTRANSFERASE"/>
    <property type="match status" value="1"/>
</dbReference>
<dbReference type="CDD" id="cd06661">
    <property type="entry name" value="GGCT_like"/>
    <property type="match status" value="1"/>
</dbReference>
<dbReference type="SUPFAM" id="SSF110857">
    <property type="entry name" value="Gamma-glutamyl cyclotransferase-like"/>
    <property type="match status" value="1"/>
</dbReference>
<keyword evidence="1" id="KW-0456">Lyase</keyword>
<keyword evidence="5" id="KW-1185">Reference proteome</keyword>
<reference evidence="4 5" key="1">
    <citation type="submission" date="2007-06" db="EMBL/GenBank/DDBJ databases">
        <authorList>
            <person name="Shimkets L."/>
            <person name="Ferriera S."/>
            <person name="Johnson J."/>
            <person name="Kravitz S."/>
            <person name="Beeson K."/>
            <person name="Sutton G."/>
            <person name="Rogers Y.-H."/>
            <person name="Friedman R."/>
            <person name="Frazier M."/>
            <person name="Venter J.C."/>
        </authorList>
    </citation>
    <scope>NUCLEOTIDE SEQUENCE [LARGE SCALE GENOMIC DNA]</scope>
    <source>
        <strain evidence="4 5">SIR-1</strain>
    </source>
</reference>
<evidence type="ECO:0000313" key="4">
    <source>
        <dbReference type="EMBL" id="EDM74621.1"/>
    </source>
</evidence>
<dbReference type="GO" id="GO:0003839">
    <property type="term" value="F:gamma-glutamylcyclotransferase activity"/>
    <property type="evidence" value="ECO:0007669"/>
    <property type="project" value="InterPro"/>
</dbReference>
<feature type="binding site" evidence="3">
    <location>
        <position position="121"/>
    </location>
    <ligand>
        <name>substrate</name>
    </ligand>
</feature>
<dbReference type="PANTHER" id="PTHR12935">
    <property type="entry name" value="GAMMA-GLUTAMYLCYCLOTRANSFERASE"/>
    <property type="match status" value="1"/>
</dbReference>
<organism evidence="4 5">
    <name type="scientific">Plesiocystis pacifica SIR-1</name>
    <dbReference type="NCBI Taxonomy" id="391625"/>
    <lineage>
        <taxon>Bacteria</taxon>
        <taxon>Pseudomonadati</taxon>
        <taxon>Myxococcota</taxon>
        <taxon>Polyangia</taxon>
        <taxon>Nannocystales</taxon>
        <taxon>Nannocystaceae</taxon>
        <taxon>Plesiocystis</taxon>
    </lineage>
</organism>
<dbReference type="Proteomes" id="UP000005801">
    <property type="component" value="Unassembled WGS sequence"/>
</dbReference>